<dbReference type="Proteomes" id="UP000308267">
    <property type="component" value="Unassembled WGS sequence"/>
</dbReference>
<accession>A0A4S2LIP8</accession>
<reference evidence="1 2" key="1">
    <citation type="journal article" date="2019" name="BMC Genomics">
        <title>New insights from Opisthorchis felineus genome: update on genomics of the epidemiologically important liver flukes.</title>
        <authorList>
            <person name="Ershov N.I."/>
            <person name="Mordvinov V.A."/>
            <person name="Prokhortchouk E.B."/>
            <person name="Pakharukova M.Y."/>
            <person name="Gunbin K.V."/>
            <person name="Ustyantsev K."/>
            <person name="Genaev M.A."/>
            <person name="Blinov A.G."/>
            <person name="Mazur A."/>
            <person name="Boulygina E."/>
            <person name="Tsygankova S."/>
            <person name="Khrameeva E."/>
            <person name="Chekanov N."/>
            <person name="Fan G."/>
            <person name="Xiao A."/>
            <person name="Zhang H."/>
            <person name="Xu X."/>
            <person name="Yang H."/>
            <person name="Solovyev V."/>
            <person name="Lee S.M."/>
            <person name="Liu X."/>
            <person name="Afonnikov D.A."/>
            <person name="Skryabin K.G."/>
        </authorList>
    </citation>
    <scope>NUCLEOTIDE SEQUENCE [LARGE SCALE GENOMIC DNA]</scope>
    <source>
        <strain evidence="1">AK-0245</strain>
        <tissue evidence="1">Whole organism</tissue>
    </source>
</reference>
<evidence type="ECO:0000313" key="1">
    <source>
        <dbReference type="EMBL" id="TGZ60799.1"/>
    </source>
</evidence>
<evidence type="ECO:0000313" key="2">
    <source>
        <dbReference type="Proteomes" id="UP000308267"/>
    </source>
</evidence>
<comment type="caution">
    <text evidence="1">The sequence shown here is derived from an EMBL/GenBank/DDBJ whole genome shotgun (WGS) entry which is preliminary data.</text>
</comment>
<dbReference type="OrthoDB" id="6228691at2759"/>
<dbReference type="AlphaFoldDB" id="A0A4S2LIP8"/>
<keyword evidence="2" id="KW-1185">Reference proteome</keyword>
<proteinExistence type="predicted"/>
<dbReference type="EMBL" id="SJOL01008250">
    <property type="protein sequence ID" value="TGZ60799.1"/>
    <property type="molecule type" value="Genomic_DNA"/>
</dbReference>
<organism evidence="1 2">
    <name type="scientific">Opisthorchis felineus</name>
    <dbReference type="NCBI Taxonomy" id="147828"/>
    <lineage>
        <taxon>Eukaryota</taxon>
        <taxon>Metazoa</taxon>
        <taxon>Spiralia</taxon>
        <taxon>Lophotrochozoa</taxon>
        <taxon>Platyhelminthes</taxon>
        <taxon>Trematoda</taxon>
        <taxon>Digenea</taxon>
        <taxon>Opisthorchiida</taxon>
        <taxon>Opisthorchiata</taxon>
        <taxon>Opisthorchiidae</taxon>
        <taxon>Opisthorchis</taxon>
    </lineage>
</organism>
<gene>
    <name evidence="1" type="ORF">CRM22_008332</name>
</gene>
<name>A0A4S2LIP8_OPIFE</name>
<sequence>MDPQYIRHAQFNSLPEHVTEYIERTVPQRDHRRAVLEIFQVPTPQDSDLEGIWSDDRPLRACFQALRARCLSGPCVKFCTDPEYHFLKKRCAPIGMVLQQLRNVVHDIEEQLKQVLVQSAQATETPVEIDTHLWDMRFPVEERLGFVVSSVLRWKTTKWLHCKGGSCVHTFLLFPGRRVFLWPDSVQSDDPGELMPLWYILMENLAHNFELVMPPIDSNFSYWCDFVLLQLEQVDAVVVTPTPKLFEEIKDALNGCYPVGQTQSSRFLANFLCPRLCCKTDPFQQVRRTLAPTVIGLAGLGLDDAYYFSGFVFTLNSDMRLLMSTLHELILTKRRT</sequence>
<protein>
    <submittedName>
        <fullName evidence="1">Uncharacterized protein</fullName>
    </submittedName>
</protein>